<dbReference type="InterPro" id="IPR008978">
    <property type="entry name" value="HSP20-like_chaperone"/>
</dbReference>
<dbReference type="InterPro" id="IPR031107">
    <property type="entry name" value="Small_HSP"/>
</dbReference>
<dbReference type="SUPFAM" id="SSF49764">
    <property type="entry name" value="HSP20-like chaperones"/>
    <property type="match status" value="1"/>
</dbReference>
<dbReference type="AlphaFoldDB" id="A0A1I2JF38"/>
<sequence>MSLIVRKPQVDFPAFGSLIDQFFNNEFFDWSNRNFSVTNTTLPAVNIKEDNDKFQVEVAAPGLKKEDFKVEVNHNVLSISSEKREEKTEGQEGGTYTRREFSYQSFVRSFSLPESVDADKIEASYNDGVLVLNIPKKEEAKPKPARVIQIA</sequence>
<dbReference type="PANTHER" id="PTHR11527">
    <property type="entry name" value="HEAT-SHOCK PROTEIN 20 FAMILY MEMBER"/>
    <property type="match status" value="1"/>
</dbReference>
<organism evidence="4 5">
    <name type="scientific">Thermoflexibacter ruber</name>
    <dbReference type="NCBI Taxonomy" id="1003"/>
    <lineage>
        <taxon>Bacteria</taxon>
        <taxon>Pseudomonadati</taxon>
        <taxon>Bacteroidota</taxon>
        <taxon>Cytophagia</taxon>
        <taxon>Cytophagales</taxon>
        <taxon>Thermoflexibacteraceae</taxon>
        <taxon>Thermoflexibacter</taxon>
    </lineage>
</organism>
<protein>
    <submittedName>
        <fullName evidence="4">HSP20 family protein</fullName>
    </submittedName>
</protein>
<accession>A0A1I2JF38</accession>
<comment type="similarity">
    <text evidence="1 2">Belongs to the small heat shock protein (HSP20) family.</text>
</comment>
<dbReference type="InterPro" id="IPR002068">
    <property type="entry name" value="A-crystallin/Hsp20_dom"/>
</dbReference>
<dbReference type="Pfam" id="PF00011">
    <property type="entry name" value="HSP20"/>
    <property type="match status" value="1"/>
</dbReference>
<dbReference type="STRING" id="1003.SAMN04488541_104615"/>
<evidence type="ECO:0000256" key="1">
    <source>
        <dbReference type="PROSITE-ProRule" id="PRU00285"/>
    </source>
</evidence>
<gene>
    <name evidence="4" type="ORF">SAMN04488541_104615</name>
</gene>
<dbReference type="RefSeq" id="WP_091549084.1">
    <property type="nucleotide sequence ID" value="NZ_FONY01000046.1"/>
</dbReference>
<proteinExistence type="inferred from homology"/>
<evidence type="ECO:0000256" key="2">
    <source>
        <dbReference type="RuleBase" id="RU003616"/>
    </source>
</evidence>
<evidence type="ECO:0000313" key="5">
    <source>
        <dbReference type="Proteomes" id="UP000199513"/>
    </source>
</evidence>
<dbReference type="CDD" id="cd06464">
    <property type="entry name" value="ACD_sHsps-like"/>
    <property type="match status" value="1"/>
</dbReference>
<feature type="domain" description="SHSP" evidence="3">
    <location>
        <begin position="36"/>
        <end position="151"/>
    </location>
</feature>
<dbReference type="Gene3D" id="2.60.40.790">
    <property type="match status" value="1"/>
</dbReference>
<evidence type="ECO:0000259" key="3">
    <source>
        <dbReference type="PROSITE" id="PS01031"/>
    </source>
</evidence>
<keyword evidence="5" id="KW-1185">Reference proteome</keyword>
<dbReference type="PROSITE" id="PS01031">
    <property type="entry name" value="SHSP"/>
    <property type="match status" value="1"/>
</dbReference>
<dbReference type="OrthoDB" id="9814487at2"/>
<dbReference type="Proteomes" id="UP000199513">
    <property type="component" value="Unassembled WGS sequence"/>
</dbReference>
<name>A0A1I2JF38_9BACT</name>
<evidence type="ECO:0000313" key="4">
    <source>
        <dbReference type="EMBL" id="SFF51787.1"/>
    </source>
</evidence>
<dbReference type="EMBL" id="FONY01000046">
    <property type="protein sequence ID" value="SFF51787.1"/>
    <property type="molecule type" value="Genomic_DNA"/>
</dbReference>
<reference evidence="4 5" key="1">
    <citation type="submission" date="2016-10" db="EMBL/GenBank/DDBJ databases">
        <authorList>
            <person name="de Groot N.N."/>
        </authorList>
    </citation>
    <scope>NUCLEOTIDE SEQUENCE [LARGE SCALE GENOMIC DNA]</scope>
    <source>
        <strain>GEY</strain>
        <strain evidence="5">DSM 9560</strain>
    </source>
</reference>